<feature type="domain" description="Protein kinase" evidence="12">
    <location>
        <begin position="11"/>
        <end position="282"/>
    </location>
</feature>
<reference evidence="14 15" key="1">
    <citation type="submission" date="2018-04" db="EMBL/GenBank/DDBJ databases">
        <title>Genomic Encyclopedia of Archaeal and Bacterial Type Strains, Phase II (KMG-II): from individual species to whole genera.</title>
        <authorList>
            <person name="Goeker M."/>
        </authorList>
    </citation>
    <scope>NUCLEOTIDE SEQUENCE [LARGE SCALE GENOMIC DNA]</scope>
    <source>
        <strain evidence="14 15">DSM 18806</strain>
    </source>
</reference>
<protein>
    <recommendedName>
        <fullName evidence="1">non-specific serine/threonine protein kinase</fullName>
        <ecNumber evidence="1">2.7.11.1</ecNumber>
    </recommendedName>
</protein>
<dbReference type="Gene3D" id="3.30.200.20">
    <property type="entry name" value="Phosphorylase Kinase, domain 1"/>
    <property type="match status" value="1"/>
</dbReference>
<keyword evidence="15" id="KW-1185">Reference proteome</keyword>
<dbReference type="Gene3D" id="3.30.10.20">
    <property type="match status" value="3"/>
</dbReference>
<dbReference type="CDD" id="cd06577">
    <property type="entry name" value="PASTA_pknB"/>
    <property type="match status" value="3"/>
</dbReference>
<evidence type="ECO:0000256" key="1">
    <source>
        <dbReference type="ARBA" id="ARBA00012513"/>
    </source>
</evidence>
<sequence length="680" mass="74071">MEAGKKLGGRYKIVRHIGSGGMANVYLGHDLILDRPVAIKVLRFDFRDNKDALRRFQREALSATQLIHPNIVGVYDVDEEDGLQYIVMEFIDGTDLKKYIDIQGRVSPEKSIHIMHQVLSAVALAHKNRIIHRDIKPQNILIDNQDRIKITDFGIAVALSETSITQTNTLLGSVHYLSPEQARGSMATSKSDIYALGVVLYELLSGTVPFDGESAVSVALKHFQEPMPFIRESHPEIPQSLENVILKATAKEPLDRYATCEEMMADLDTCLNEERLHEAPFMPVSLLQETKVLTPLSAEVVAKADSGNTLVSPPPSVKAEPIHEYESGREAAGGKKKRKNWTFVLFGVLLLGLIASFFLFFYNNQEADALTVPDVSNMDQASARLALEDAGLVLGDITEEHSDEVEEDAVIETSPKIGAAVEAGAEIDLIISLGEELFTLLDYEGQEYESVLEDLRKEGFTIERTHEFSSEVAAGNIISQSLAPGAEVRPSETTLSFLVSDGNESYTMRDLSGYTRKSVEDYAGQYGLALTVTEAYSDTIAAGLVISQSLAGGTAFVSGDALSVVISIGPEEPQVVSFSRTITIPYLAAAVSEPVSESSNSQGSGNADSNAAIGSSSDEPNHIVIYIGDEDHALSDVFREFDIAADEVVTLNFRILEGSSASYRIERDGEVINEASELTQ</sequence>
<proteinExistence type="predicted"/>
<evidence type="ECO:0000256" key="5">
    <source>
        <dbReference type="ARBA" id="ARBA00022777"/>
    </source>
</evidence>
<evidence type="ECO:0000313" key="14">
    <source>
        <dbReference type="EMBL" id="PTQ86422.1"/>
    </source>
</evidence>
<organism evidence="14 15">
    <name type="scientific">Trichococcus patagoniensis</name>
    <dbReference type="NCBI Taxonomy" id="382641"/>
    <lineage>
        <taxon>Bacteria</taxon>
        <taxon>Bacillati</taxon>
        <taxon>Bacillota</taxon>
        <taxon>Bacilli</taxon>
        <taxon>Lactobacillales</taxon>
        <taxon>Carnobacteriaceae</taxon>
        <taxon>Trichococcus</taxon>
    </lineage>
</organism>
<feature type="domain" description="PASTA" evidence="13">
    <location>
        <begin position="502"/>
        <end position="568"/>
    </location>
</feature>
<comment type="caution">
    <text evidence="14">The sequence shown here is derived from an EMBL/GenBank/DDBJ whole genome shotgun (WGS) entry which is preliminary data.</text>
</comment>
<evidence type="ECO:0000256" key="8">
    <source>
        <dbReference type="ARBA" id="ARBA00048679"/>
    </source>
</evidence>
<dbReference type="PANTHER" id="PTHR43289:SF34">
    <property type="entry name" value="SERINE_THREONINE-PROTEIN KINASE YBDM-RELATED"/>
    <property type="match status" value="1"/>
</dbReference>
<feature type="binding site" evidence="9">
    <location>
        <position position="40"/>
    </location>
    <ligand>
        <name>ATP</name>
        <dbReference type="ChEBI" id="CHEBI:30616"/>
    </ligand>
</feature>
<evidence type="ECO:0000256" key="11">
    <source>
        <dbReference type="SAM" id="Phobius"/>
    </source>
</evidence>
<dbReference type="PROSITE" id="PS51178">
    <property type="entry name" value="PASTA"/>
    <property type="match status" value="3"/>
</dbReference>
<dbReference type="Pfam" id="PF00069">
    <property type="entry name" value="Pkinase"/>
    <property type="match status" value="1"/>
</dbReference>
<dbReference type="PROSITE" id="PS00108">
    <property type="entry name" value="PROTEIN_KINASE_ST"/>
    <property type="match status" value="1"/>
</dbReference>
<dbReference type="Pfam" id="PF03793">
    <property type="entry name" value="PASTA"/>
    <property type="match status" value="3"/>
</dbReference>
<accession>A0A2T5IRH8</accession>
<feature type="region of interest" description="Disordered" evidence="10">
    <location>
        <begin position="596"/>
        <end position="615"/>
    </location>
</feature>
<feature type="domain" description="PASTA" evidence="13">
    <location>
        <begin position="434"/>
        <end position="501"/>
    </location>
</feature>
<dbReference type="EC" id="2.7.11.1" evidence="1"/>
<dbReference type="GO" id="GO:0004674">
    <property type="term" value="F:protein serine/threonine kinase activity"/>
    <property type="evidence" value="ECO:0007669"/>
    <property type="project" value="UniProtKB-KW"/>
</dbReference>
<feature type="transmembrane region" description="Helical" evidence="11">
    <location>
        <begin position="343"/>
        <end position="362"/>
    </location>
</feature>
<evidence type="ECO:0000256" key="3">
    <source>
        <dbReference type="ARBA" id="ARBA00022679"/>
    </source>
</evidence>
<evidence type="ECO:0000313" key="15">
    <source>
        <dbReference type="Proteomes" id="UP000244161"/>
    </source>
</evidence>
<dbReference type="AlphaFoldDB" id="A0A2T5IRH8"/>
<dbReference type="PROSITE" id="PS00107">
    <property type="entry name" value="PROTEIN_KINASE_ATP"/>
    <property type="match status" value="1"/>
</dbReference>
<dbReference type="EMBL" id="QAOM01000001">
    <property type="protein sequence ID" value="PTQ86422.1"/>
    <property type="molecule type" value="Genomic_DNA"/>
</dbReference>
<dbReference type="Proteomes" id="UP000244161">
    <property type="component" value="Unassembled WGS sequence"/>
</dbReference>
<keyword evidence="4 9" id="KW-0547">Nucleotide-binding</keyword>
<dbReference type="SMART" id="SM00740">
    <property type="entry name" value="PASTA"/>
    <property type="match status" value="3"/>
</dbReference>
<keyword evidence="11" id="KW-1133">Transmembrane helix</keyword>
<dbReference type="OrthoDB" id="9788659at2"/>
<evidence type="ECO:0000256" key="10">
    <source>
        <dbReference type="SAM" id="MobiDB-lite"/>
    </source>
</evidence>
<dbReference type="InterPro" id="IPR005543">
    <property type="entry name" value="PASTA_dom"/>
</dbReference>
<dbReference type="InterPro" id="IPR017441">
    <property type="entry name" value="Protein_kinase_ATP_BS"/>
</dbReference>
<feature type="domain" description="PASTA" evidence="13">
    <location>
        <begin position="366"/>
        <end position="433"/>
    </location>
</feature>
<evidence type="ECO:0000259" key="12">
    <source>
        <dbReference type="PROSITE" id="PS50011"/>
    </source>
</evidence>
<name>A0A2T5IRH8_9LACT</name>
<keyword evidence="2 14" id="KW-0723">Serine/threonine-protein kinase</keyword>
<dbReference type="Gene3D" id="2.60.40.2560">
    <property type="match status" value="1"/>
</dbReference>
<keyword evidence="11" id="KW-0812">Transmembrane</keyword>
<evidence type="ECO:0000256" key="6">
    <source>
        <dbReference type="ARBA" id="ARBA00022840"/>
    </source>
</evidence>
<evidence type="ECO:0000256" key="4">
    <source>
        <dbReference type="ARBA" id="ARBA00022741"/>
    </source>
</evidence>
<dbReference type="InterPro" id="IPR000719">
    <property type="entry name" value="Prot_kinase_dom"/>
</dbReference>
<gene>
    <name evidence="14" type="ORF">C8U37_101263</name>
</gene>
<feature type="compositionally biased region" description="Low complexity" evidence="10">
    <location>
        <begin position="596"/>
        <end position="607"/>
    </location>
</feature>
<evidence type="ECO:0000256" key="7">
    <source>
        <dbReference type="ARBA" id="ARBA00047899"/>
    </source>
</evidence>
<evidence type="ECO:0000259" key="13">
    <source>
        <dbReference type="PROSITE" id="PS51178"/>
    </source>
</evidence>
<evidence type="ECO:0000256" key="9">
    <source>
        <dbReference type="PROSITE-ProRule" id="PRU10141"/>
    </source>
</evidence>
<evidence type="ECO:0000256" key="2">
    <source>
        <dbReference type="ARBA" id="ARBA00022527"/>
    </source>
</evidence>
<dbReference type="FunFam" id="1.10.510.10:FF:000021">
    <property type="entry name" value="Serine/threonine protein kinase"/>
    <property type="match status" value="1"/>
</dbReference>
<dbReference type="RefSeq" id="WP_108031477.1">
    <property type="nucleotide sequence ID" value="NZ_QAOM01000001.1"/>
</dbReference>
<keyword evidence="5 14" id="KW-0418">Kinase</keyword>
<dbReference type="Gene3D" id="1.10.510.10">
    <property type="entry name" value="Transferase(Phosphotransferase) domain 1"/>
    <property type="match status" value="1"/>
</dbReference>
<dbReference type="GO" id="GO:0005524">
    <property type="term" value="F:ATP binding"/>
    <property type="evidence" value="ECO:0007669"/>
    <property type="project" value="UniProtKB-UniRule"/>
</dbReference>
<dbReference type="PANTHER" id="PTHR43289">
    <property type="entry name" value="MITOGEN-ACTIVATED PROTEIN KINASE KINASE KINASE 20-RELATED"/>
    <property type="match status" value="1"/>
</dbReference>
<keyword evidence="3" id="KW-0808">Transferase</keyword>
<dbReference type="FunFam" id="3.30.200.20:FF:000035">
    <property type="entry name" value="Serine/threonine protein kinase Stk1"/>
    <property type="match status" value="1"/>
</dbReference>
<comment type="catalytic activity">
    <reaction evidence="8">
        <text>L-seryl-[protein] + ATP = O-phospho-L-seryl-[protein] + ADP + H(+)</text>
        <dbReference type="Rhea" id="RHEA:17989"/>
        <dbReference type="Rhea" id="RHEA-COMP:9863"/>
        <dbReference type="Rhea" id="RHEA-COMP:11604"/>
        <dbReference type="ChEBI" id="CHEBI:15378"/>
        <dbReference type="ChEBI" id="CHEBI:29999"/>
        <dbReference type="ChEBI" id="CHEBI:30616"/>
        <dbReference type="ChEBI" id="CHEBI:83421"/>
        <dbReference type="ChEBI" id="CHEBI:456216"/>
        <dbReference type="EC" id="2.7.11.1"/>
    </reaction>
</comment>
<dbReference type="InterPro" id="IPR011009">
    <property type="entry name" value="Kinase-like_dom_sf"/>
</dbReference>
<comment type="catalytic activity">
    <reaction evidence="7">
        <text>L-threonyl-[protein] + ATP = O-phospho-L-threonyl-[protein] + ADP + H(+)</text>
        <dbReference type="Rhea" id="RHEA:46608"/>
        <dbReference type="Rhea" id="RHEA-COMP:11060"/>
        <dbReference type="Rhea" id="RHEA-COMP:11605"/>
        <dbReference type="ChEBI" id="CHEBI:15378"/>
        <dbReference type="ChEBI" id="CHEBI:30013"/>
        <dbReference type="ChEBI" id="CHEBI:30616"/>
        <dbReference type="ChEBI" id="CHEBI:61977"/>
        <dbReference type="ChEBI" id="CHEBI:456216"/>
        <dbReference type="EC" id="2.7.11.1"/>
    </reaction>
</comment>
<keyword evidence="11" id="KW-0472">Membrane</keyword>
<dbReference type="SMART" id="SM00220">
    <property type="entry name" value="S_TKc"/>
    <property type="match status" value="1"/>
</dbReference>
<dbReference type="InterPro" id="IPR008271">
    <property type="entry name" value="Ser/Thr_kinase_AS"/>
</dbReference>
<dbReference type="CDD" id="cd14014">
    <property type="entry name" value="STKc_PknB_like"/>
    <property type="match status" value="1"/>
</dbReference>
<keyword evidence="6 9" id="KW-0067">ATP-binding</keyword>
<dbReference type="PROSITE" id="PS50011">
    <property type="entry name" value="PROTEIN_KINASE_DOM"/>
    <property type="match status" value="1"/>
</dbReference>
<dbReference type="NCBIfam" id="NF033483">
    <property type="entry name" value="PknB_PASTA_kin"/>
    <property type="match status" value="1"/>
</dbReference>
<dbReference type="SUPFAM" id="SSF56112">
    <property type="entry name" value="Protein kinase-like (PK-like)"/>
    <property type="match status" value="1"/>
</dbReference>